<dbReference type="KEGG" id="lrug:AB8B22_05420"/>
<dbReference type="Pfam" id="PF14659">
    <property type="entry name" value="Phage_int_SAM_3"/>
    <property type="match status" value="1"/>
</dbReference>
<name>A0AB39VD28_9FUSO</name>
<dbReference type="InterPro" id="IPR004107">
    <property type="entry name" value="Integrase_SAM-like_N"/>
</dbReference>
<dbReference type="Pfam" id="PF00589">
    <property type="entry name" value="Phage_integrase"/>
    <property type="match status" value="1"/>
</dbReference>
<keyword evidence="3 5" id="KW-0238">DNA-binding</keyword>
<dbReference type="InterPro" id="IPR013762">
    <property type="entry name" value="Integrase-like_cat_sf"/>
</dbReference>
<feature type="domain" description="Core-binding (CB)" evidence="7">
    <location>
        <begin position="56"/>
        <end position="143"/>
    </location>
</feature>
<dbReference type="Pfam" id="PF14657">
    <property type="entry name" value="Arm-DNA-bind_4"/>
    <property type="match status" value="1"/>
</dbReference>
<dbReference type="GO" id="GO:0003677">
    <property type="term" value="F:DNA binding"/>
    <property type="evidence" value="ECO:0007669"/>
    <property type="project" value="UniProtKB-UniRule"/>
</dbReference>
<evidence type="ECO:0000256" key="3">
    <source>
        <dbReference type="ARBA" id="ARBA00023125"/>
    </source>
</evidence>
<dbReference type="Gene3D" id="1.10.443.10">
    <property type="entry name" value="Intergrase catalytic core"/>
    <property type="match status" value="1"/>
</dbReference>
<accession>A0AB39VD28</accession>
<sequence length="361" mass="42608">MPVYYNADKKTWYTMFYAKDYKGINKKYKKTGFKKKKDAQQYEYEFKLKISKSMNMTLNSLYEIYFDDYKKRYKPTTVNTTQTLFNTHILPFFGEMELCKVTPFVIREWQNEILEKTNNNKKLSENTKSSLFSALKSLFSWAVKYQGLNENPCKNLGSFGAKKNQNEMNIWSFEEFDTFINKLSEFGKKYFVEAMAFKTLFWTGMRVGELMALTFGDIDLESKTININKTFSKVKGKVYITSPKTLGSKRKILIPEILLNDLKYYFENFDIVSTKRIFEIKTARLRYILTKFTNVLGLKRIRIHDFRHSHASYLLFLKADITAISKRLGHDNLQTTINTYSHLYKDANAQLIDKINNIKIK</sequence>
<dbReference type="SUPFAM" id="SSF56349">
    <property type="entry name" value="DNA breaking-rejoining enzymes"/>
    <property type="match status" value="1"/>
</dbReference>
<dbReference type="CDD" id="cd01189">
    <property type="entry name" value="INT_ICEBs1_C_like"/>
    <property type="match status" value="1"/>
</dbReference>
<dbReference type="RefSeq" id="WP_369710355.1">
    <property type="nucleotide sequence ID" value="NZ_CP165644.1"/>
</dbReference>
<dbReference type="PANTHER" id="PTHR30349">
    <property type="entry name" value="PHAGE INTEGRASE-RELATED"/>
    <property type="match status" value="1"/>
</dbReference>
<dbReference type="InterPro" id="IPR011010">
    <property type="entry name" value="DNA_brk_join_enz"/>
</dbReference>
<dbReference type="InterPro" id="IPR002104">
    <property type="entry name" value="Integrase_catalytic"/>
</dbReference>
<organism evidence="8">
    <name type="scientific">Leptotrichia rugosa</name>
    <dbReference type="NCBI Taxonomy" id="3239302"/>
    <lineage>
        <taxon>Bacteria</taxon>
        <taxon>Fusobacteriati</taxon>
        <taxon>Fusobacteriota</taxon>
        <taxon>Fusobacteriia</taxon>
        <taxon>Fusobacteriales</taxon>
        <taxon>Leptotrichiaceae</taxon>
        <taxon>Leptotrichia</taxon>
    </lineage>
</organism>
<dbReference type="PANTHER" id="PTHR30349:SF64">
    <property type="entry name" value="PROPHAGE INTEGRASE INTD-RELATED"/>
    <property type="match status" value="1"/>
</dbReference>
<reference evidence="8" key="1">
    <citation type="submission" date="2024-07" db="EMBL/GenBank/DDBJ databases">
        <authorList>
            <person name="Li X.-J."/>
            <person name="Wang X."/>
        </authorList>
    </citation>
    <scope>NUCLEOTIDE SEQUENCE</scope>
    <source>
        <strain evidence="8">HSP-334</strain>
    </source>
</reference>
<evidence type="ECO:0000256" key="2">
    <source>
        <dbReference type="ARBA" id="ARBA00022908"/>
    </source>
</evidence>
<gene>
    <name evidence="8" type="ORF">AB8B22_05420</name>
</gene>
<proteinExistence type="inferred from homology"/>
<dbReference type="InterPro" id="IPR044068">
    <property type="entry name" value="CB"/>
</dbReference>
<evidence type="ECO:0000259" key="6">
    <source>
        <dbReference type="PROSITE" id="PS51898"/>
    </source>
</evidence>
<dbReference type="PROSITE" id="PS51900">
    <property type="entry name" value="CB"/>
    <property type="match status" value="1"/>
</dbReference>
<dbReference type="InterPro" id="IPR028259">
    <property type="entry name" value="AP2-like_int_N"/>
</dbReference>
<dbReference type="GO" id="GO:0015074">
    <property type="term" value="P:DNA integration"/>
    <property type="evidence" value="ECO:0007669"/>
    <property type="project" value="UniProtKB-KW"/>
</dbReference>
<dbReference type="GO" id="GO:0006310">
    <property type="term" value="P:DNA recombination"/>
    <property type="evidence" value="ECO:0007669"/>
    <property type="project" value="UniProtKB-KW"/>
</dbReference>
<evidence type="ECO:0000256" key="1">
    <source>
        <dbReference type="ARBA" id="ARBA00008857"/>
    </source>
</evidence>
<protein>
    <submittedName>
        <fullName evidence="8">Tyrosine-type recombinase/integrase</fullName>
    </submittedName>
</protein>
<evidence type="ECO:0000313" key="8">
    <source>
        <dbReference type="EMBL" id="XDU65869.1"/>
    </source>
</evidence>
<dbReference type="InterPro" id="IPR010998">
    <property type="entry name" value="Integrase_recombinase_N"/>
</dbReference>
<dbReference type="AlphaFoldDB" id="A0AB39VD28"/>
<evidence type="ECO:0000259" key="7">
    <source>
        <dbReference type="PROSITE" id="PS51900"/>
    </source>
</evidence>
<evidence type="ECO:0000256" key="5">
    <source>
        <dbReference type="PROSITE-ProRule" id="PRU01248"/>
    </source>
</evidence>
<evidence type="ECO:0000256" key="4">
    <source>
        <dbReference type="ARBA" id="ARBA00023172"/>
    </source>
</evidence>
<comment type="similarity">
    <text evidence="1">Belongs to the 'phage' integrase family.</text>
</comment>
<dbReference type="PROSITE" id="PS51898">
    <property type="entry name" value="TYR_RECOMBINASE"/>
    <property type="match status" value="1"/>
</dbReference>
<keyword evidence="4" id="KW-0233">DNA recombination</keyword>
<keyword evidence="2" id="KW-0229">DNA integration</keyword>
<dbReference type="EMBL" id="CP165644">
    <property type="protein sequence ID" value="XDU65869.1"/>
    <property type="molecule type" value="Genomic_DNA"/>
</dbReference>
<dbReference type="InterPro" id="IPR050090">
    <property type="entry name" value="Tyrosine_recombinase_XerCD"/>
</dbReference>
<feature type="domain" description="Tyr recombinase" evidence="6">
    <location>
        <begin position="166"/>
        <end position="353"/>
    </location>
</feature>
<dbReference type="Gene3D" id="1.10.150.130">
    <property type="match status" value="1"/>
</dbReference>